<accession>A0A382EDW9</accession>
<protein>
    <recommendedName>
        <fullName evidence="1">Aminoglycoside phosphotransferase domain-containing protein</fullName>
    </recommendedName>
</protein>
<proteinExistence type="predicted"/>
<dbReference type="InterPro" id="IPR052898">
    <property type="entry name" value="ACAD10-like"/>
</dbReference>
<organism evidence="2">
    <name type="scientific">marine metagenome</name>
    <dbReference type="NCBI Taxonomy" id="408172"/>
    <lineage>
        <taxon>unclassified sequences</taxon>
        <taxon>metagenomes</taxon>
        <taxon>ecological metagenomes</taxon>
    </lineage>
</organism>
<evidence type="ECO:0000259" key="1">
    <source>
        <dbReference type="Pfam" id="PF01636"/>
    </source>
</evidence>
<dbReference type="EMBL" id="UINC01043762">
    <property type="protein sequence ID" value="SVB48244.1"/>
    <property type="molecule type" value="Genomic_DNA"/>
</dbReference>
<dbReference type="AlphaFoldDB" id="A0A382EDW9"/>
<dbReference type="InterPro" id="IPR011009">
    <property type="entry name" value="Kinase-like_dom_sf"/>
</dbReference>
<dbReference type="Gene3D" id="3.90.1200.10">
    <property type="match status" value="1"/>
</dbReference>
<reference evidence="2" key="1">
    <citation type="submission" date="2018-05" db="EMBL/GenBank/DDBJ databases">
        <authorList>
            <person name="Lanie J.A."/>
            <person name="Ng W.-L."/>
            <person name="Kazmierczak K.M."/>
            <person name="Andrzejewski T.M."/>
            <person name="Davidsen T.M."/>
            <person name="Wayne K.J."/>
            <person name="Tettelin H."/>
            <person name="Glass J.I."/>
            <person name="Rusch D."/>
            <person name="Podicherti R."/>
            <person name="Tsui H.-C.T."/>
            <person name="Winkler M.E."/>
        </authorList>
    </citation>
    <scope>NUCLEOTIDE SEQUENCE</scope>
</reference>
<dbReference type="PANTHER" id="PTHR47829:SF1">
    <property type="entry name" value="HAD FAMILY PHOSPHATASE"/>
    <property type="match status" value="1"/>
</dbReference>
<dbReference type="PANTHER" id="PTHR47829">
    <property type="entry name" value="HYDROLASE, PUTATIVE (AFU_ORTHOLOGUE AFUA_1G12880)-RELATED"/>
    <property type="match status" value="1"/>
</dbReference>
<gene>
    <name evidence="2" type="ORF">METZ01_LOCUS201098</name>
</gene>
<feature type="domain" description="Aminoglycoside phosphotransferase" evidence="1">
    <location>
        <begin position="2"/>
        <end position="184"/>
    </location>
</feature>
<sequence>MLREARVLAALSGSDVPHPAFHAVCDDPSVIGTCFHLGEVVDGFNPGSGLEGRYDDPRWQHAFGLSMVDAIAALATVEPSTVGLGDLGRPVGWLERQVPRWRSLLESYADTEGYDGPNLPDVDRVGIWLDEHRPRGATIRIIHGDFHLANVMARRDRPEVAAIVDWELTTLGDPRLDLAWLLATSRGVGSFPAGAPGFPEWRELADRYADRTGLPLDDLAWWWTLACYKLGIILEGTNARAASGHAPAETGRDLHDRAVQLLTMAGQLVDGVLL</sequence>
<dbReference type="CDD" id="cd05154">
    <property type="entry name" value="ACAD10_11_N-like"/>
    <property type="match status" value="1"/>
</dbReference>
<dbReference type="InterPro" id="IPR002575">
    <property type="entry name" value="Aminoglycoside_PTrfase"/>
</dbReference>
<name>A0A382EDW9_9ZZZZ</name>
<evidence type="ECO:0000313" key="2">
    <source>
        <dbReference type="EMBL" id="SVB48244.1"/>
    </source>
</evidence>
<dbReference type="Gene3D" id="3.30.200.20">
    <property type="entry name" value="Phosphorylase Kinase, domain 1"/>
    <property type="match status" value="1"/>
</dbReference>
<dbReference type="Pfam" id="PF01636">
    <property type="entry name" value="APH"/>
    <property type="match status" value="1"/>
</dbReference>
<dbReference type="InterPro" id="IPR041726">
    <property type="entry name" value="ACAD10_11_N"/>
</dbReference>
<dbReference type="SUPFAM" id="SSF56112">
    <property type="entry name" value="Protein kinase-like (PK-like)"/>
    <property type="match status" value="1"/>
</dbReference>